<keyword evidence="2" id="KW-1185">Reference proteome</keyword>
<sequence length="196" mass="23100">MSDFWENRVEPCGEVGYLRFCNQYKEGKWMRSWTQGGCLAMMLLATPALAAKPEVTHFASMSELVGKWQCLPDKKASEKEESWVNYEIHRDGKVVSKEWIRYQEQGKTELEFNLFVDYLLEAHEGQYRLKPVSMKREILVDPYKADPFGYDAQRDLMGYRIFLQPVMKGKNTAKFEMWYHITPADHFSMQCQRRTA</sequence>
<proteinExistence type="predicted"/>
<gene>
    <name evidence="1" type="ORF">EA58_20980</name>
</gene>
<evidence type="ECO:0000313" key="1">
    <source>
        <dbReference type="EMBL" id="KDM89683.1"/>
    </source>
</evidence>
<organism evidence="1 2">
    <name type="scientific">Photobacterium galatheae</name>
    <dbReference type="NCBI Taxonomy" id="1654360"/>
    <lineage>
        <taxon>Bacteria</taxon>
        <taxon>Pseudomonadati</taxon>
        <taxon>Pseudomonadota</taxon>
        <taxon>Gammaproteobacteria</taxon>
        <taxon>Vibrionales</taxon>
        <taxon>Vibrionaceae</taxon>
        <taxon>Photobacterium</taxon>
    </lineage>
</organism>
<reference evidence="1 2" key="1">
    <citation type="submission" date="2014-04" db="EMBL/GenBank/DDBJ databases">
        <title>Draft genome sequence of Photobacterium halotolerans S2753: a solonamide, ngercheumicin and holomycin producer.</title>
        <authorList>
            <person name="Machado H.R."/>
            <person name="Gram L."/>
        </authorList>
    </citation>
    <scope>NUCLEOTIDE SEQUENCE [LARGE SCALE GENOMIC DNA]</scope>
    <source>
        <strain evidence="1 2">S2753</strain>
    </source>
</reference>
<accession>A0A066RQP4</accession>
<name>A0A066RQP4_9GAMM</name>
<dbReference type="Proteomes" id="UP000027192">
    <property type="component" value="Unassembled WGS sequence"/>
</dbReference>
<protein>
    <submittedName>
        <fullName evidence="1">Uncharacterized protein</fullName>
    </submittedName>
</protein>
<comment type="caution">
    <text evidence="1">The sequence shown here is derived from an EMBL/GenBank/DDBJ whole genome shotgun (WGS) entry which is preliminary data.</text>
</comment>
<evidence type="ECO:0000313" key="2">
    <source>
        <dbReference type="Proteomes" id="UP000027192"/>
    </source>
</evidence>
<dbReference type="AlphaFoldDB" id="A0A066RQP4"/>
<dbReference type="EMBL" id="JMIB01000045">
    <property type="protein sequence ID" value="KDM89683.1"/>
    <property type="molecule type" value="Genomic_DNA"/>
</dbReference>